<gene>
    <name evidence="3" type="ORF">LP43_1783</name>
</gene>
<proteinExistence type="predicted"/>
<organism evidence="3 4">
    <name type="scientific">Methylophaga thiooxydans</name>
    <dbReference type="NCBI Taxonomy" id="392484"/>
    <lineage>
        <taxon>Bacteria</taxon>
        <taxon>Pseudomonadati</taxon>
        <taxon>Pseudomonadota</taxon>
        <taxon>Gammaproteobacteria</taxon>
        <taxon>Thiotrichales</taxon>
        <taxon>Piscirickettsiaceae</taxon>
        <taxon>Methylophaga</taxon>
    </lineage>
</organism>
<dbReference type="STRING" id="392484.LP43_1783"/>
<evidence type="ECO:0000313" key="4">
    <source>
        <dbReference type="Proteomes" id="UP000029999"/>
    </source>
</evidence>
<dbReference type="PANTHER" id="PTHR46401">
    <property type="entry name" value="GLYCOSYLTRANSFERASE WBBK-RELATED"/>
    <property type="match status" value="1"/>
</dbReference>
<dbReference type="GO" id="GO:0016757">
    <property type="term" value="F:glycosyltransferase activity"/>
    <property type="evidence" value="ECO:0007669"/>
    <property type="project" value="InterPro"/>
</dbReference>
<dbReference type="CDD" id="cd03801">
    <property type="entry name" value="GT4_PimA-like"/>
    <property type="match status" value="1"/>
</dbReference>
<evidence type="ECO:0000259" key="2">
    <source>
        <dbReference type="Pfam" id="PF00534"/>
    </source>
</evidence>
<keyword evidence="1 3" id="KW-0808">Transferase</keyword>
<feature type="domain" description="Glycosyl transferase family 1" evidence="2">
    <location>
        <begin position="232"/>
        <end position="367"/>
    </location>
</feature>
<sequence length="410" mass="45624">MKSNSSIEKKKAIVSVFLYSNQPVTKCQGRYFTKMKNFVDFLALLSSKSPDYRLIVPCNSIEQSETAALIPINLPSDLIEVNSYQGHTQALLRTIPNAYHLRKQIKKTLADGHSVIIAGPGPNSMLYLLSLLLPKNVKFAFFIRGDTVKTVENMYKGRLIGRFAIELVKIFQRRIYSLLKQRRAIAFTYGTKLRDIYAQHGKAQSIAPLIDSSDISTISTVSREAHVGGILKVLFVGRLSREKGIQDLLDACQLAVKDGTPFELTIIGHGPLLDSLKDYIQTHELNGWVSLIGYVPHGGKLMTYFDSHDLLCLPSYTEGVPRVIVEAFARGLYVAATPVGSIPALFSEHLHLIENNSPRAILDAINWCRSHTPEIKDAAAGLPKVANLYTLEHHVESVKKQLNQFAVADR</sequence>
<comment type="caution">
    <text evidence="3">The sequence shown here is derived from an EMBL/GenBank/DDBJ whole genome shotgun (WGS) entry which is preliminary data.</text>
</comment>
<dbReference type="Proteomes" id="UP000029999">
    <property type="component" value="Unassembled WGS sequence"/>
</dbReference>
<name>A0A0A0BF18_9GAMM</name>
<dbReference type="Pfam" id="PF00534">
    <property type="entry name" value="Glycos_transf_1"/>
    <property type="match status" value="1"/>
</dbReference>
<dbReference type="Gene3D" id="3.40.50.2000">
    <property type="entry name" value="Glycogen Phosphorylase B"/>
    <property type="match status" value="2"/>
</dbReference>
<protein>
    <submittedName>
        <fullName evidence="3">Glycosyltransferase</fullName>
    </submittedName>
</protein>
<dbReference type="SUPFAM" id="SSF53756">
    <property type="entry name" value="UDP-Glycosyltransferase/glycogen phosphorylase"/>
    <property type="match status" value="1"/>
</dbReference>
<accession>A0A0A0BF18</accession>
<evidence type="ECO:0000256" key="1">
    <source>
        <dbReference type="ARBA" id="ARBA00022679"/>
    </source>
</evidence>
<dbReference type="EMBL" id="JRQD01000004">
    <property type="protein sequence ID" value="KGM06561.1"/>
    <property type="molecule type" value="Genomic_DNA"/>
</dbReference>
<dbReference type="RefSeq" id="WP_036314347.1">
    <property type="nucleotide sequence ID" value="NZ_JRQD01000004.1"/>
</dbReference>
<dbReference type="PANTHER" id="PTHR46401:SF2">
    <property type="entry name" value="GLYCOSYLTRANSFERASE WBBK-RELATED"/>
    <property type="match status" value="1"/>
</dbReference>
<dbReference type="AlphaFoldDB" id="A0A0A0BF18"/>
<evidence type="ECO:0000313" key="3">
    <source>
        <dbReference type="EMBL" id="KGM06561.1"/>
    </source>
</evidence>
<dbReference type="InterPro" id="IPR001296">
    <property type="entry name" value="Glyco_trans_1"/>
</dbReference>
<reference evidence="3 4" key="1">
    <citation type="submission" date="2014-09" db="EMBL/GenBank/DDBJ databases">
        <authorList>
            <person name="Grob C."/>
            <person name="Taubert M."/>
            <person name="Howat A.M."/>
            <person name="Burns O.J."/>
            <person name="Dixon J.L."/>
            <person name="Chen Y."/>
            <person name="Murrell J.C."/>
        </authorList>
    </citation>
    <scope>NUCLEOTIDE SEQUENCE [LARGE SCALE GENOMIC DNA]</scope>
    <source>
        <strain evidence="3">L4</strain>
    </source>
</reference>